<dbReference type="Proteomes" id="UP001152321">
    <property type="component" value="Unassembled WGS sequence"/>
</dbReference>
<sequence>MKINFLKAAVSTLVMTFLLALSLEVQAGGALSGSVQIASTASNTITFYPVVKGSYSRFALRYCTPGSTWFKRNGGVLWDMTKSFVVPPKCFDVADGIYGSMQSSYTIQTPDVMALYGLNSMDFTVYFEVQVPVLTGGYKTYLIEPKIFQVVAQ</sequence>
<name>A0ABT6DLG0_9BACT</name>
<feature type="chain" id="PRO_5045328875" evidence="1">
    <location>
        <begin position="28"/>
        <end position="153"/>
    </location>
</feature>
<dbReference type="EMBL" id="JANRMI010000004">
    <property type="protein sequence ID" value="MDG0817721.1"/>
    <property type="molecule type" value="Genomic_DNA"/>
</dbReference>
<protein>
    <submittedName>
        <fullName evidence="2">Uncharacterized protein</fullName>
    </submittedName>
</protein>
<accession>A0ABT6DLG0</accession>
<gene>
    <name evidence="2" type="ORF">NWE73_15170</name>
</gene>
<reference evidence="2" key="1">
    <citation type="submission" date="2022-08" db="EMBL/GenBank/DDBJ databases">
        <title>Novel Bdellovibrio Species Isolated from Svalbard: Designation Bdellovibrio svalbardensis.</title>
        <authorList>
            <person name="Mitchell R.J."/>
            <person name="Choi S.Y."/>
        </authorList>
    </citation>
    <scope>NUCLEOTIDE SEQUENCE</scope>
    <source>
        <strain evidence="2">PAP01</strain>
    </source>
</reference>
<keyword evidence="3" id="KW-1185">Reference proteome</keyword>
<keyword evidence="1" id="KW-0732">Signal</keyword>
<comment type="caution">
    <text evidence="2">The sequence shown here is derived from an EMBL/GenBank/DDBJ whole genome shotgun (WGS) entry which is preliminary data.</text>
</comment>
<evidence type="ECO:0000313" key="3">
    <source>
        <dbReference type="Proteomes" id="UP001152321"/>
    </source>
</evidence>
<organism evidence="2 3">
    <name type="scientific">Bdellovibrio svalbardensis</name>
    <dbReference type="NCBI Taxonomy" id="2972972"/>
    <lineage>
        <taxon>Bacteria</taxon>
        <taxon>Pseudomonadati</taxon>
        <taxon>Bdellovibrionota</taxon>
        <taxon>Bdellovibrionia</taxon>
        <taxon>Bdellovibrionales</taxon>
        <taxon>Pseudobdellovibrionaceae</taxon>
        <taxon>Bdellovibrio</taxon>
    </lineage>
</organism>
<evidence type="ECO:0000313" key="2">
    <source>
        <dbReference type="EMBL" id="MDG0817721.1"/>
    </source>
</evidence>
<evidence type="ECO:0000256" key="1">
    <source>
        <dbReference type="SAM" id="SignalP"/>
    </source>
</evidence>
<dbReference type="RefSeq" id="WP_277579193.1">
    <property type="nucleotide sequence ID" value="NZ_JANRMI010000004.1"/>
</dbReference>
<proteinExistence type="predicted"/>
<feature type="signal peptide" evidence="1">
    <location>
        <begin position="1"/>
        <end position="27"/>
    </location>
</feature>